<gene>
    <name evidence="1" type="ORF">SAMN05421770_101251</name>
</gene>
<organism evidence="1 2">
    <name type="scientific">Granulicella rosea</name>
    <dbReference type="NCBI Taxonomy" id="474952"/>
    <lineage>
        <taxon>Bacteria</taxon>
        <taxon>Pseudomonadati</taxon>
        <taxon>Acidobacteriota</taxon>
        <taxon>Terriglobia</taxon>
        <taxon>Terriglobales</taxon>
        <taxon>Acidobacteriaceae</taxon>
        <taxon>Granulicella</taxon>
    </lineage>
</organism>
<evidence type="ECO:0000313" key="2">
    <source>
        <dbReference type="Proteomes" id="UP000198356"/>
    </source>
</evidence>
<sequence>MLLIALGLTARLHAQSQTPQQIIAAAVQSEIAADLADHTNWIYLHHDVKPDSDTLTLVAESPLGSATRKLEDHGHPLTPDQARQDADRARAFAADRDRQIKAKRDSRHDDDEAEAMMRLLPVAFLWQLKSETPDRQTLAFRPNPGFTPHTLTARVLATMAGEVHIVRAHGGQPMRIELIQGMLTDDVTIGWGLLARLRKGGRFRVERSEIAPGVWQITGSHIHMEGRALLFKSFGEQEDETMTGFRPSAARDIPEATAELGLP</sequence>
<accession>A0A239D2N4</accession>
<reference evidence="1 2" key="1">
    <citation type="submission" date="2017-06" db="EMBL/GenBank/DDBJ databases">
        <authorList>
            <person name="Kim H.J."/>
            <person name="Triplett B.A."/>
        </authorList>
    </citation>
    <scope>NUCLEOTIDE SEQUENCE [LARGE SCALE GENOMIC DNA]</scope>
    <source>
        <strain evidence="1 2">DSM 18704</strain>
    </source>
</reference>
<dbReference type="Proteomes" id="UP000198356">
    <property type="component" value="Unassembled WGS sequence"/>
</dbReference>
<proteinExistence type="predicted"/>
<protein>
    <submittedName>
        <fullName evidence="1">Uncharacterized protein</fullName>
    </submittedName>
</protein>
<dbReference type="AlphaFoldDB" id="A0A239D2N4"/>
<evidence type="ECO:0000313" key="1">
    <source>
        <dbReference type="EMBL" id="SNS26479.1"/>
    </source>
</evidence>
<name>A0A239D2N4_9BACT</name>
<dbReference type="EMBL" id="FZOU01000001">
    <property type="protein sequence ID" value="SNS26479.1"/>
    <property type="molecule type" value="Genomic_DNA"/>
</dbReference>
<keyword evidence="2" id="KW-1185">Reference proteome</keyword>